<sequence length="328" mass="38818">MMLSKIITTRKYKAWPSFHLIYEWEDIISNTFNIPLFYESKLYGMFNSIIRRVPYNGSIPLINKKYSNMLRFEISARNSSDTYNRENILPVIVDFHISESDLTGFINAYKNNPFVLISSAEVMKFLDEREVPLKYYHFPLSLPDFYQFKKDMLSDKKYDLLLAGRQNPILKEYLDQYIKENPNFVYVYEKLEDGKFTYCTNKGEILGEFKDRKSYISLLRQSRVSLYSTPGIDGGESRTKGFNQVTPKFLEFLAAGCHVLARYKDNPDTDFFHISEFSPHINSYEMFKREMDYALNHPIDADKYESYLEKHYTSCRVNLLKNILKNYN</sequence>
<organism evidence="1 2">
    <name type="scientific">Dysgonomonas mossii</name>
    <dbReference type="NCBI Taxonomy" id="163665"/>
    <lineage>
        <taxon>Bacteria</taxon>
        <taxon>Pseudomonadati</taxon>
        <taxon>Bacteroidota</taxon>
        <taxon>Bacteroidia</taxon>
        <taxon>Bacteroidales</taxon>
        <taxon>Dysgonomonadaceae</taxon>
        <taxon>Dysgonomonas</taxon>
    </lineage>
</organism>
<dbReference type="EMBL" id="SPPK01000002">
    <property type="protein sequence ID" value="TFU89792.1"/>
    <property type="molecule type" value="Genomic_DNA"/>
</dbReference>
<proteinExistence type="predicted"/>
<accession>A0A4Y9INC9</accession>
<protein>
    <submittedName>
        <fullName evidence="1">Glycosyltransferase family 1 protein</fullName>
    </submittedName>
</protein>
<evidence type="ECO:0000313" key="1">
    <source>
        <dbReference type="EMBL" id="TFU89792.1"/>
    </source>
</evidence>
<name>A0A4Y9INC9_9BACT</name>
<dbReference type="AlphaFoldDB" id="A0A4Y9INC9"/>
<dbReference type="OrthoDB" id="3034891at2"/>
<dbReference type="Proteomes" id="UP000298285">
    <property type="component" value="Unassembled WGS sequence"/>
</dbReference>
<evidence type="ECO:0000313" key="2">
    <source>
        <dbReference type="Proteomes" id="UP000298285"/>
    </source>
</evidence>
<comment type="caution">
    <text evidence="1">The sequence shown here is derived from an EMBL/GenBank/DDBJ whole genome shotgun (WGS) entry which is preliminary data.</text>
</comment>
<reference evidence="1 2" key="1">
    <citation type="submission" date="2019-03" db="EMBL/GenBank/DDBJ databases">
        <title>Diversity of the mouse oral microbiome.</title>
        <authorList>
            <person name="Joseph S."/>
            <person name="Aduse-Opoku J."/>
            <person name="Curtis M."/>
            <person name="Wade W."/>
            <person name="Hashim A."/>
        </authorList>
    </citation>
    <scope>NUCLEOTIDE SEQUENCE [LARGE SCALE GENOMIC DNA]</scope>
    <source>
        <strain evidence="1 2">P11</strain>
    </source>
</reference>
<gene>
    <name evidence="1" type="ORF">E4T88_07200</name>
</gene>
<keyword evidence="1" id="KW-0808">Transferase</keyword>
<dbReference type="RefSeq" id="WP_135104789.1">
    <property type="nucleotide sequence ID" value="NZ_JADGKW010000002.1"/>
</dbReference>
<dbReference type="GO" id="GO:0016740">
    <property type="term" value="F:transferase activity"/>
    <property type="evidence" value="ECO:0007669"/>
    <property type="project" value="UniProtKB-KW"/>
</dbReference>